<dbReference type="PANTHER" id="PTHR48081">
    <property type="entry name" value="AB HYDROLASE SUPERFAMILY PROTEIN C4A8.06C"/>
    <property type="match status" value="1"/>
</dbReference>
<dbReference type="InterPro" id="IPR050300">
    <property type="entry name" value="GDXG_lipolytic_enzyme"/>
</dbReference>
<dbReference type="EMBL" id="RHJS01000002">
    <property type="protein sequence ID" value="RRK31610.1"/>
    <property type="molecule type" value="Genomic_DNA"/>
</dbReference>
<organism evidence="4 5">
    <name type="scientific">Schaedlerella arabinosiphila</name>
    <dbReference type="NCBI Taxonomy" id="2044587"/>
    <lineage>
        <taxon>Bacteria</taxon>
        <taxon>Bacillati</taxon>
        <taxon>Bacillota</taxon>
        <taxon>Clostridia</taxon>
        <taxon>Lachnospirales</taxon>
        <taxon>Lachnospiraceae</taxon>
        <taxon>Schaedlerella</taxon>
    </lineage>
</organism>
<dbReference type="Pfam" id="PF20434">
    <property type="entry name" value="BD-FAE"/>
    <property type="match status" value="1"/>
</dbReference>
<evidence type="ECO:0000313" key="4">
    <source>
        <dbReference type="EMBL" id="RRK31610.1"/>
    </source>
</evidence>
<keyword evidence="2" id="KW-0472">Membrane</keyword>
<feature type="transmembrane region" description="Helical" evidence="2">
    <location>
        <begin position="12"/>
        <end position="32"/>
    </location>
</feature>
<dbReference type="Gene3D" id="3.40.50.1820">
    <property type="entry name" value="alpha/beta hydrolase"/>
    <property type="match status" value="1"/>
</dbReference>
<keyword evidence="1 4" id="KW-0378">Hydrolase</keyword>
<evidence type="ECO:0000313" key="5">
    <source>
        <dbReference type="Proteomes" id="UP000274920"/>
    </source>
</evidence>
<sequence>MKKGEKGRMMWGWIYAAAFVTAFTASAVLKLFCNPLAKKYAVAWNDDMGNIYTDLPYGEGEANKFDLYVPADNSRKSYGLVVYLHAGGFTSGDKSDDADMLKRFCSMGYVAAGINYTLFGADHPQANIYTQSQEIKASIPAVKKEAEKLGYPLERMAVSGGSAGGCLALLYAYRDADTSPIPVKMVFEMVGPASFHHEDWAPYGLDRSPEAAAKLFSVMSGRTITEEMIRENDYDEEVRDISAYMWVDKNSVPTLCAYGAYDKVCPFGSAKHLINALEQNQVPHDYIEFPHSGHGLQNDNRMFAVYMEKLNAYLERYMGVGEYR</sequence>
<dbReference type="SUPFAM" id="SSF53474">
    <property type="entry name" value="alpha/beta-Hydrolases"/>
    <property type="match status" value="1"/>
</dbReference>
<comment type="caution">
    <text evidence="4">The sequence shown here is derived from an EMBL/GenBank/DDBJ whole genome shotgun (WGS) entry which is preliminary data.</text>
</comment>
<keyword evidence="2" id="KW-1133">Transmembrane helix</keyword>
<reference evidence="4" key="1">
    <citation type="submission" date="2018-10" db="EMBL/GenBank/DDBJ databases">
        <title>Schaedlerella arabinophila gen. nov. sp. nov., isolated from the mouse intestinal tract and comparative analysis with the genome of the closely related altered Schaedler flora strain ASF502.</title>
        <authorList>
            <person name="Miyake S."/>
            <person name="Soh M."/>
            <person name="Seedorf H."/>
        </authorList>
    </citation>
    <scope>NUCLEOTIDE SEQUENCE [LARGE SCALE GENOMIC DNA]</scope>
    <source>
        <strain evidence="4">DSM 106076</strain>
    </source>
</reference>
<accession>A0A426DFM3</accession>
<dbReference type="InterPro" id="IPR029058">
    <property type="entry name" value="AB_hydrolase_fold"/>
</dbReference>
<gene>
    <name evidence="4" type="ORF">EBB54_09750</name>
</gene>
<keyword evidence="5" id="KW-1185">Reference proteome</keyword>
<evidence type="ECO:0000256" key="2">
    <source>
        <dbReference type="SAM" id="Phobius"/>
    </source>
</evidence>
<dbReference type="InterPro" id="IPR049492">
    <property type="entry name" value="BD-FAE-like_dom"/>
</dbReference>
<keyword evidence="2" id="KW-0812">Transmembrane</keyword>
<dbReference type="AlphaFoldDB" id="A0A426DFM3"/>
<protein>
    <submittedName>
        <fullName evidence="4">Alpha/beta hydrolase</fullName>
    </submittedName>
</protein>
<proteinExistence type="predicted"/>
<feature type="domain" description="BD-FAE-like" evidence="3">
    <location>
        <begin position="66"/>
        <end position="277"/>
    </location>
</feature>
<dbReference type="GO" id="GO:0016787">
    <property type="term" value="F:hydrolase activity"/>
    <property type="evidence" value="ECO:0007669"/>
    <property type="project" value="UniProtKB-KW"/>
</dbReference>
<dbReference type="RefSeq" id="WP_125127250.1">
    <property type="nucleotide sequence ID" value="NZ_RHJS01000002.1"/>
</dbReference>
<evidence type="ECO:0000256" key="1">
    <source>
        <dbReference type="ARBA" id="ARBA00022801"/>
    </source>
</evidence>
<name>A0A426DFM3_9FIRM</name>
<evidence type="ECO:0000259" key="3">
    <source>
        <dbReference type="Pfam" id="PF20434"/>
    </source>
</evidence>
<dbReference type="Proteomes" id="UP000274920">
    <property type="component" value="Unassembled WGS sequence"/>
</dbReference>